<reference evidence="1" key="1">
    <citation type="submission" date="2009-02" db="EMBL/GenBank/DDBJ databases">
        <title>The Genome Sequence of Ajellomyces capsulatus strain G186AR.</title>
        <authorList>
            <consortium name="The Broad Institute Genome Sequencing Platform"/>
            <person name="Champion M."/>
            <person name="Cuomo C."/>
            <person name="Ma L.-J."/>
            <person name="Henn M.R."/>
            <person name="Sil A."/>
            <person name="Goldman B."/>
            <person name="Young S.K."/>
            <person name="Kodira C.D."/>
            <person name="Zeng Q."/>
            <person name="Koehrsen M."/>
            <person name="Alvarado L."/>
            <person name="Berlin A."/>
            <person name="Borenstein D."/>
            <person name="Chen Z."/>
            <person name="Engels R."/>
            <person name="Freedman E."/>
            <person name="Gellesch M."/>
            <person name="Goldberg J."/>
            <person name="Griggs A."/>
            <person name="Gujja S."/>
            <person name="Heiman D."/>
            <person name="Hepburn T."/>
            <person name="Howarth C."/>
            <person name="Jen D."/>
            <person name="Larson L."/>
            <person name="Lewis B."/>
            <person name="Mehta T."/>
            <person name="Park D."/>
            <person name="Pearson M."/>
            <person name="Roberts A."/>
            <person name="Saif S."/>
            <person name="Shea T."/>
            <person name="Shenoy N."/>
            <person name="Sisk P."/>
            <person name="Stolte C."/>
            <person name="Sykes S."/>
            <person name="Walk T."/>
            <person name="White J."/>
            <person name="Yandava C."/>
            <person name="Klein B."/>
            <person name="McEwen J.G."/>
            <person name="Puccia R."/>
            <person name="Goldman G.H."/>
            <person name="Felipe M.S."/>
            <person name="Nino-Vega G."/>
            <person name="San-Blas G."/>
            <person name="Taylor J."/>
            <person name="Mendoza L."/>
            <person name="Galagan J."/>
            <person name="Nusbaum C."/>
            <person name="Birren B."/>
        </authorList>
    </citation>
    <scope>NUCLEOTIDE SEQUENCE</scope>
    <source>
        <strain evidence="1">G186AR</strain>
    </source>
</reference>
<name>C0NV85_AJECG</name>
<sequence>MNAACSSQDAAVLVETGEEVSEPNPSAGLAQPELVIELILNNSVDADKILALAPSAYLVSSHNSSIGKTLEPASNALLAFGSCGLQWDLMILALTQSPVNRRNGRKGPTKPQGNDWRANQAEESTMFSPVRPAVQATIRNKYRRKQWPLLGMPAPDLWPLAQASRQHLHAEVARVGDGKWFGPVASANLPPIRGFKGID</sequence>
<organism evidence="1 2">
    <name type="scientific">Ajellomyces capsulatus (strain G186AR / H82 / ATCC MYA-2454 / RMSCC 2432)</name>
    <name type="common">Darling's disease fungus</name>
    <name type="synonym">Histoplasma capsulatum</name>
    <dbReference type="NCBI Taxonomy" id="447093"/>
    <lineage>
        <taxon>Eukaryota</taxon>
        <taxon>Fungi</taxon>
        <taxon>Dikarya</taxon>
        <taxon>Ascomycota</taxon>
        <taxon>Pezizomycotina</taxon>
        <taxon>Eurotiomycetes</taxon>
        <taxon>Eurotiomycetidae</taxon>
        <taxon>Onygenales</taxon>
        <taxon>Ajellomycetaceae</taxon>
        <taxon>Histoplasma</taxon>
    </lineage>
</organism>
<dbReference type="AlphaFoldDB" id="C0NV85"/>
<dbReference type="InParanoid" id="C0NV85"/>
<evidence type="ECO:0000313" key="1">
    <source>
        <dbReference type="EMBL" id="EEH04424.1"/>
    </source>
</evidence>
<dbReference type="EMBL" id="GG663373">
    <property type="protein sequence ID" value="EEH04424.1"/>
    <property type="molecule type" value="Genomic_DNA"/>
</dbReference>
<dbReference type="HOGENOM" id="CLU_1371831_0_0_1"/>
<dbReference type="GeneID" id="69040081"/>
<gene>
    <name evidence="1" type="ORF">HCBG_07065</name>
</gene>
<proteinExistence type="predicted"/>
<keyword evidence="2" id="KW-1185">Reference proteome</keyword>
<evidence type="ECO:0000313" key="2">
    <source>
        <dbReference type="Proteomes" id="UP000001631"/>
    </source>
</evidence>
<dbReference type="RefSeq" id="XP_045284905.1">
    <property type="nucleotide sequence ID" value="XM_045434114.1"/>
</dbReference>
<dbReference type="Proteomes" id="UP000001631">
    <property type="component" value="Unassembled WGS sequence"/>
</dbReference>
<protein>
    <submittedName>
        <fullName evidence="1">Uncharacterized protein</fullName>
    </submittedName>
</protein>
<accession>C0NV85</accession>